<comment type="similarity">
    <text evidence="1">Belongs to the ComF/GntX family.</text>
</comment>
<name>A0ABU0S853_9HYPH</name>
<dbReference type="CDD" id="cd06223">
    <property type="entry name" value="PRTases_typeI"/>
    <property type="match status" value="1"/>
</dbReference>
<dbReference type="PANTHER" id="PTHR47505">
    <property type="entry name" value="DNA UTILIZATION PROTEIN YHGH"/>
    <property type="match status" value="1"/>
</dbReference>
<feature type="domain" description="Phosphoribosyltransferase" evidence="2">
    <location>
        <begin position="196"/>
        <end position="254"/>
    </location>
</feature>
<feature type="domain" description="Double zinc ribbon" evidence="3">
    <location>
        <begin position="24"/>
        <end position="71"/>
    </location>
</feature>
<comment type="caution">
    <text evidence="4">The sequence shown here is derived from an EMBL/GenBank/DDBJ whole genome shotgun (WGS) entry which is preliminary data.</text>
</comment>
<reference evidence="4 5" key="1">
    <citation type="submission" date="2023-07" db="EMBL/GenBank/DDBJ databases">
        <title>Comparative genomics of wheat-associated soil bacteria to identify genetic determinants of phenazine resistance.</title>
        <authorList>
            <person name="Mouncey N."/>
        </authorList>
    </citation>
    <scope>NUCLEOTIDE SEQUENCE [LARGE SCALE GENOMIC DNA]</scope>
    <source>
        <strain evidence="4 5">W4I11</strain>
    </source>
</reference>
<dbReference type="RefSeq" id="WP_307280055.1">
    <property type="nucleotide sequence ID" value="NZ_JAUSZT010000003.1"/>
</dbReference>
<evidence type="ECO:0000313" key="4">
    <source>
        <dbReference type="EMBL" id="MDQ0996836.1"/>
    </source>
</evidence>
<dbReference type="InterPro" id="IPR044005">
    <property type="entry name" value="DZR_2"/>
</dbReference>
<dbReference type="InterPro" id="IPR051910">
    <property type="entry name" value="ComF/GntX_DNA_util-trans"/>
</dbReference>
<dbReference type="SUPFAM" id="SSF53271">
    <property type="entry name" value="PRTase-like"/>
    <property type="match status" value="1"/>
</dbReference>
<dbReference type="Pfam" id="PF18912">
    <property type="entry name" value="DZR_2"/>
    <property type="match status" value="1"/>
</dbReference>
<dbReference type="EMBL" id="JAUSZT010000003">
    <property type="protein sequence ID" value="MDQ0996836.1"/>
    <property type="molecule type" value="Genomic_DNA"/>
</dbReference>
<dbReference type="Proteomes" id="UP001237780">
    <property type="component" value="Unassembled WGS sequence"/>
</dbReference>
<keyword evidence="5" id="KW-1185">Reference proteome</keyword>
<dbReference type="InterPro" id="IPR000836">
    <property type="entry name" value="PRTase_dom"/>
</dbReference>
<gene>
    <name evidence="4" type="ORF">QFZ34_002018</name>
</gene>
<accession>A0ABU0S853</accession>
<protein>
    <submittedName>
        <fullName evidence="4">ComF family protein</fullName>
    </submittedName>
</protein>
<dbReference type="Pfam" id="PF00156">
    <property type="entry name" value="Pribosyltran"/>
    <property type="match status" value="1"/>
</dbReference>
<organism evidence="4 5">
    <name type="scientific">Phyllobacterium ifriqiyense</name>
    <dbReference type="NCBI Taxonomy" id="314238"/>
    <lineage>
        <taxon>Bacteria</taxon>
        <taxon>Pseudomonadati</taxon>
        <taxon>Pseudomonadota</taxon>
        <taxon>Alphaproteobacteria</taxon>
        <taxon>Hyphomicrobiales</taxon>
        <taxon>Phyllobacteriaceae</taxon>
        <taxon>Phyllobacterium</taxon>
    </lineage>
</organism>
<evidence type="ECO:0000259" key="3">
    <source>
        <dbReference type="Pfam" id="PF18912"/>
    </source>
</evidence>
<dbReference type="InterPro" id="IPR029057">
    <property type="entry name" value="PRTase-like"/>
</dbReference>
<evidence type="ECO:0000313" key="5">
    <source>
        <dbReference type="Proteomes" id="UP001237780"/>
    </source>
</evidence>
<dbReference type="PANTHER" id="PTHR47505:SF1">
    <property type="entry name" value="DNA UTILIZATION PROTEIN YHGH"/>
    <property type="match status" value="1"/>
</dbReference>
<proteinExistence type="inferred from homology"/>
<evidence type="ECO:0000259" key="2">
    <source>
        <dbReference type="Pfam" id="PF00156"/>
    </source>
</evidence>
<dbReference type="Gene3D" id="3.40.50.2020">
    <property type="match status" value="1"/>
</dbReference>
<evidence type="ECO:0000256" key="1">
    <source>
        <dbReference type="ARBA" id="ARBA00008007"/>
    </source>
</evidence>
<sequence length="259" mass="28675">MKTIGKTVRTSIGIGARSAVREVFNVLFPPVCAGCDKHVAEPGSLCGTCWTKVRFIEKPYCPVLGTPFSHDLGSEILSAEAIADMPPFARARAVAIHEGVIRDMIHRLKYNDRTDLSRWMAGWMARAGRELIDDCDVIVPVPLHARRFWLRRFNQSAELARYLANVSSKAFEPDALKRIKKTRQQVGLGPSQRLTNVRGAFKVPEAQEIKVRGRNVLLIDDVYTTGATVKAATRALMRAGAKSVDVLTFARVMGDELSV</sequence>